<dbReference type="InterPro" id="IPR007372">
    <property type="entry name" value="Lipid/polyisoprenoid-bd_YceI"/>
</dbReference>
<reference evidence="2 3" key="1">
    <citation type="submission" date="2019-03" db="EMBL/GenBank/DDBJ databases">
        <title>Genomic Encyclopedia of Type Strains, Phase IV (KMG-IV): sequencing the most valuable type-strain genomes for metagenomic binning, comparative biology and taxonomic classification.</title>
        <authorList>
            <person name="Goeker M."/>
        </authorList>
    </citation>
    <scope>NUCLEOTIDE SEQUENCE [LARGE SCALE GENOMIC DNA]</scope>
    <source>
        <strain evidence="2 3">DSM 9035</strain>
    </source>
</reference>
<dbReference type="EMBL" id="SMAI01000002">
    <property type="protein sequence ID" value="TCT06601.1"/>
    <property type="molecule type" value="Genomic_DNA"/>
</dbReference>
<evidence type="ECO:0000313" key="3">
    <source>
        <dbReference type="Proteomes" id="UP000294664"/>
    </source>
</evidence>
<evidence type="ECO:0000313" key="2">
    <source>
        <dbReference type="EMBL" id="TCT06601.1"/>
    </source>
</evidence>
<dbReference type="InterPro" id="IPR036761">
    <property type="entry name" value="TTHA0802/YceI-like_sf"/>
</dbReference>
<dbReference type="Proteomes" id="UP000294664">
    <property type="component" value="Unassembled WGS sequence"/>
</dbReference>
<dbReference type="Pfam" id="PF04264">
    <property type="entry name" value="YceI"/>
    <property type="match status" value="1"/>
</dbReference>
<comment type="caution">
    <text evidence="2">The sequence shown here is derived from an EMBL/GenBank/DDBJ whole genome shotgun (WGS) entry which is preliminary data.</text>
</comment>
<evidence type="ECO:0000259" key="1">
    <source>
        <dbReference type="SMART" id="SM00867"/>
    </source>
</evidence>
<dbReference type="Gene3D" id="2.40.128.110">
    <property type="entry name" value="Lipid/polyisoprenoid-binding, YceI-like"/>
    <property type="match status" value="1"/>
</dbReference>
<sequence length="231" mass="24569">MMCCRLFSRLPSAERTRPAKGHAASAALGAIAALALPFAAIPPLSAQEAPEQEATSTSSAQVRAGTYAADPAHTRITWSVSHLGFSTYSGLLPAVEGTLVLDEDDTDKSRVEVTVPVARAGTLDPELDAHLKTSDFFDSAKYPTATFRSTRIEAAGRTARITGDLTLRGVTRPVTLDVTFRRAGPRPTDKAYAVGFDATATIKRSDFGMTAFLPLVGDAVDLRIEAEFLAK</sequence>
<dbReference type="PANTHER" id="PTHR34406:SF1">
    <property type="entry name" value="PROTEIN YCEI"/>
    <property type="match status" value="1"/>
</dbReference>
<dbReference type="SUPFAM" id="SSF101874">
    <property type="entry name" value="YceI-like"/>
    <property type="match status" value="1"/>
</dbReference>
<gene>
    <name evidence="2" type="ORF">EDC64_10278</name>
</gene>
<dbReference type="PANTHER" id="PTHR34406">
    <property type="entry name" value="PROTEIN YCEI"/>
    <property type="match status" value="1"/>
</dbReference>
<feature type="domain" description="Lipid/polyisoprenoid-binding YceI-like" evidence="1">
    <location>
        <begin position="66"/>
        <end position="229"/>
    </location>
</feature>
<protein>
    <submittedName>
        <fullName evidence="2">Polyisoprenoid-binding protein YceI</fullName>
    </submittedName>
</protein>
<proteinExistence type="predicted"/>
<accession>A0A4R3M0K5</accession>
<dbReference type="SMART" id="SM00867">
    <property type="entry name" value="YceI"/>
    <property type="match status" value="1"/>
</dbReference>
<organism evidence="2 3">
    <name type="scientific">Aquabacter spiritensis</name>
    <dbReference type="NCBI Taxonomy" id="933073"/>
    <lineage>
        <taxon>Bacteria</taxon>
        <taxon>Pseudomonadati</taxon>
        <taxon>Pseudomonadota</taxon>
        <taxon>Alphaproteobacteria</taxon>
        <taxon>Hyphomicrobiales</taxon>
        <taxon>Xanthobacteraceae</taxon>
        <taxon>Aquabacter</taxon>
    </lineage>
</organism>
<name>A0A4R3M0K5_9HYPH</name>
<keyword evidence="3" id="KW-1185">Reference proteome</keyword>
<dbReference type="AlphaFoldDB" id="A0A4R3M0K5"/>